<gene>
    <name evidence="1" type="ORF">ODALV1_LOCUS29253</name>
</gene>
<evidence type="ECO:0000313" key="1">
    <source>
        <dbReference type="EMBL" id="CAL8143076.1"/>
    </source>
</evidence>
<dbReference type="EMBL" id="CAXLJM020000151">
    <property type="protein sequence ID" value="CAL8143076.1"/>
    <property type="molecule type" value="Genomic_DNA"/>
</dbReference>
<name>A0ABP1S352_9HEXA</name>
<accession>A0ABP1S352</accession>
<sequence>MRKRDVLDKRGFEMRTDSKRRKIVAEEDSGNVSYFQHSLPVELVDIILKLVLETDLKSALNARAVCHEWNNLIQEKLVYSGTLTDKNISSFVNVDPSIPLKSLALGRLETSRIARIPTFRSTTKRKQIYDPELFQRSVNHLIIGGDAGTMLKLHNDKESLPYSLSSGFAEDHEQLLQVRESVSGADLMNVLPEFRDVETLTISSIAFLSVPLMILKKLDFKNFSTITKLDICVGKMTAGSKICFFLRKAEFPHLSELYFRMYHSCVHFRLCVLLFLFLAKHRKVLKKLSLSQAQGYYALSTTEFMEPSLQVETYPNLRDHLMQIKLEYMRVDCFVFNHRFVNSWSDLERDFIRNQHHLRSLELQVLLRSTNYRVDELLPKCQNTLERLEVTASYYHPNVFNCSTISAYNKLQVCHIYQRNVLRQRQPRWLSANKLDNLCELPCSLVSIHLAQLPTIVEVRKLSTKLLKLERISYECDESQINMKSIDCFYFILENLKFPTLTELKIYHYSCFEVIRIINKQEGLVCFNEDTDCMTVLVDRTEYNCRKKVEYLTEC</sequence>
<dbReference type="SUPFAM" id="SSF81383">
    <property type="entry name" value="F-box domain"/>
    <property type="match status" value="1"/>
</dbReference>
<protein>
    <recommendedName>
        <fullName evidence="3">F-box domain-containing protein</fullName>
    </recommendedName>
</protein>
<evidence type="ECO:0008006" key="3">
    <source>
        <dbReference type="Google" id="ProtNLM"/>
    </source>
</evidence>
<organism evidence="1 2">
    <name type="scientific">Orchesella dallaii</name>
    <dbReference type="NCBI Taxonomy" id="48710"/>
    <lineage>
        <taxon>Eukaryota</taxon>
        <taxon>Metazoa</taxon>
        <taxon>Ecdysozoa</taxon>
        <taxon>Arthropoda</taxon>
        <taxon>Hexapoda</taxon>
        <taxon>Collembola</taxon>
        <taxon>Entomobryomorpha</taxon>
        <taxon>Entomobryoidea</taxon>
        <taxon>Orchesellidae</taxon>
        <taxon>Orchesellinae</taxon>
        <taxon>Orchesella</taxon>
    </lineage>
</organism>
<evidence type="ECO:0000313" key="2">
    <source>
        <dbReference type="Proteomes" id="UP001642540"/>
    </source>
</evidence>
<comment type="caution">
    <text evidence="1">The sequence shown here is derived from an EMBL/GenBank/DDBJ whole genome shotgun (WGS) entry which is preliminary data.</text>
</comment>
<dbReference type="Proteomes" id="UP001642540">
    <property type="component" value="Unassembled WGS sequence"/>
</dbReference>
<dbReference type="InterPro" id="IPR036047">
    <property type="entry name" value="F-box-like_dom_sf"/>
</dbReference>
<keyword evidence="2" id="KW-1185">Reference proteome</keyword>
<proteinExistence type="predicted"/>
<reference evidence="1 2" key="1">
    <citation type="submission" date="2024-08" db="EMBL/GenBank/DDBJ databases">
        <authorList>
            <person name="Cucini C."/>
            <person name="Frati F."/>
        </authorList>
    </citation>
    <scope>NUCLEOTIDE SEQUENCE [LARGE SCALE GENOMIC DNA]</scope>
</reference>